<dbReference type="InterPro" id="IPR050221">
    <property type="entry name" value="26S_Proteasome_ATPase"/>
</dbReference>
<dbReference type="Proteomes" id="UP000515349">
    <property type="component" value="Chromosome"/>
</dbReference>
<gene>
    <name evidence="6" type="ORF">H1R16_03645</name>
    <name evidence="5" type="ORF">H2507_09235</name>
</gene>
<dbReference type="EMBL" id="JACEUX010000003">
    <property type="protein sequence ID" value="MBA5247351.1"/>
    <property type="molecule type" value="Genomic_DNA"/>
</dbReference>
<dbReference type="EMBL" id="CP059472">
    <property type="protein sequence ID" value="QMS99111.1"/>
    <property type="molecule type" value="Genomic_DNA"/>
</dbReference>
<evidence type="ECO:0000256" key="2">
    <source>
        <dbReference type="ARBA" id="ARBA00022741"/>
    </source>
</evidence>
<keyword evidence="8" id="KW-1185">Reference proteome</keyword>
<evidence type="ECO:0000259" key="4">
    <source>
        <dbReference type="SMART" id="SM00382"/>
    </source>
</evidence>
<dbReference type="Proteomes" id="UP000539710">
    <property type="component" value="Unassembled WGS sequence"/>
</dbReference>
<name>A0A7D7QZS3_9FLAO</name>
<dbReference type="SMART" id="SM00382">
    <property type="entry name" value="AAA"/>
    <property type="match status" value="1"/>
</dbReference>
<evidence type="ECO:0000313" key="6">
    <source>
        <dbReference type="EMBL" id="QMS99111.1"/>
    </source>
</evidence>
<dbReference type="KEGG" id="cbau:H1R16_03645"/>
<keyword evidence="2" id="KW-0547">Nucleotide-binding</keyword>
<dbReference type="Pfam" id="PF00004">
    <property type="entry name" value="AAA"/>
    <property type="match status" value="1"/>
</dbReference>
<feature type="domain" description="AAA+ ATPase" evidence="4">
    <location>
        <begin position="162"/>
        <end position="299"/>
    </location>
</feature>
<dbReference type="InterPro" id="IPR027417">
    <property type="entry name" value="P-loop_NTPase"/>
</dbReference>
<dbReference type="InterPro" id="IPR003593">
    <property type="entry name" value="AAA+_ATPase"/>
</dbReference>
<evidence type="ECO:0000313" key="7">
    <source>
        <dbReference type="Proteomes" id="UP000515349"/>
    </source>
</evidence>
<proteinExistence type="inferred from homology"/>
<dbReference type="GO" id="GO:0005524">
    <property type="term" value="F:ATP binding"/>
    <property type="evidence" value="ECO:0007669"/>
    <property type="project" value="UniProtKB-KW"/>
</dbReference>
<dbReference type="RefSeq" id="WP_181887457.1">
    <property type="nucleotide sequence ID" value="NZ_CP059472.1"/>
</dbReference>
<organism evidence="6 7">
    <name type="scientific">Marnyiella aurantia</name>
    <dbReference type="NCBI Taxonomy" id="2758037"/>
    <lineage>
        <taxon>Bacteria</taxon>
        <taxon>Pseudomonadati</taxon>
        <taxon>Bacteroidota</taxon>
        <taxon>Flavobacteriia</taxon>
        <taxon>Flavobacteriales</taxon>
        <taxon>Weeksellaceae</taxon>
        <taxon>Marnyiella</taxon>
    </lineage>
</organism>
<sequence>MKLNELAKDLNISTESFMKFIQDFDLELSECMSTQMEVKPDFERFARENADFLKRYQADLDHSKSVSDIAQTINQPEEKVEEIIKKEKPKLYDNGIFRSSVSSFGIDNKLGGNYKFVYDYFGKKSGLKERDFIGYRDLFFYISRSLEPFINKEQILNWGIHKPAGIILYGPPGSGKIFWANKIAEIIGYTFTEVKKHYLGTSFVDGRQTSFNDFLIQMMKDEKVLLFMDDFDQIMRQRSEKVSVNSCDEATKEIILHSVSRFEEEDLLMIGSANSLSLIDKEVLAPGRFDVLIPVFPPNARERSEMILYHMTENLPEDSLLLKILRNNKADHRPFWTEVASQMKVFSNTMIVDFTQSLKIRIRNQYLKDSNESMKLDTKLLNSALRDARVKLTDEYLDRIEQFIIDVSNTNFDDFPTRVRQLSKELNSYKIVEKPRKTIGFTHNTDDPKK</sequence>
<comment type="similarity">
    <text evidence="1">Belongs to the AAA ATPase family.</text>
</comment>
<evidence type="ECO:0000313" key="8">
    <source>
        <dbReference type="Proteomes" id="UP000539710"/>
    </source>
</evidence>
<dbReference type="AlphaFoldDB" id="A0A7D7QZS3"/>
<dbReference type="InterPro" id="IPR003959">
    <property type="entry name" value="ATPase_AAA_core"/>
</dbReference>
<dbReference type="PANTHER" id="PTHR23073">
    <property type="entry name" value="26S PROTEASOME REGULATORY SUBUNIT"/>
    <property type="match status" value="1"/>
</dbReference>
<dbReference type="GO" id="GO:0016887">
    <property type="term" value="F:ATP hydrolysis activity"/>
    <property type="evidence" value="ECO:0007669"/>
    <property type="project" value="InterPro"/>
</dbReference>
<dbReference type="Gene3D" id="3.40.50.300">
    <property type="entry name" value="P-loop containing nucleotide triphosphate hydrolases"/>
    <property type="match status" value="1"/>
</dbReference>
<evidence type="ECO:0000256" key="1">
    <source>
        <dbReference type="ARBA" id="ARBA00006914"/>
    </source>
</evidence>
<evidence type="ECO:0000313" key="5">
    <source>
        <dbReference type="EMBL" id="MBA5247351.1"/>
    </source>
</evidence>
<accession>A0A7D7QZS3</accession>
<protein>
    <submittedName>
        <fullName evidence="6">AAA family ATPase</fullName>
    </submittedName>
</protein>
<dbReference type="SUPFAM" id="SSF52540">
    <property type="entry name" value="P-loop containing nucleoside triphosphate hydrolases"/>
    <property type="match status" value="1"/>
</dbReference>
<keyword evidence="3" id="KW-0067">ATP-binding</keyword>
<evidence type="ECO:0000256" key="3">
    <source>
        <dbReference type="ARBA" id="ARBA00022840"/>
    </source>
</evidence>
<reference evidence="6 7" key="1">
    <citation type="submission" date="2020-07" db="EMBL/GenBank/DDBJ databases">
        <title>Chryseobacterium sp.cx-624.</title>
        <authorList>
            <person name="Yang C."/>
        </authorList>
    </citation>
    <scope>NUCLEOTIDE SEQUENCE [LARGE SCALE GENOMIC DNA]</scope>
    <source>
        <strain evidence="6">Cx-624</strain>
        <strain evidence="7">cx-624</strain>
    </source>
</reference>
<reference evidence="8" key="2">
    <citation type="submission" date="2020-07" db="EMBL/GenBank/DDBJ databases">
        <title>Flavobacterium sp. xlx-214.</title>
        <authorList>
            <person name="Yang C."/>
        </authorList>
    </citation>
    <scope>NUCLEOTIDE SEQUENCE [LARGE SCALE GENOMIC DNA]</scope>
    <source>
        <strain evidence="8">CX-624</strain>
    </source>
</reference>
<dbReference type="Gene3D" id="1.10.8.60">
    <property type="match status" value="1"/>
</dbReference>
<reference evidence="5" key="3">
    <citation type="submission" date="2020-07" db="EMBL/GenBank/DDBJ databases">
        <authorList>
            <person name="Yang C."/>
        </authorList>
    </citation>
    <scope>NUCLEOTIDE SEQUENCE</scope>
    <source>
        <strain evidence="5">Cx-624</strain>
    </source>
</reference>